<evidence type="ECO:0000256" key="10">
    <source>
        <dbReference type="ARBA" id="ARBA00049893"/>
    </source>
</evidence>
<evidence type="ECO:0000256" key="11">
    <source>
        <dbReference type="RuleBase" id="RU361274"/>
    </source>
</evidence>
<dbReference type="GO" id="GO:0005507">
    <property type="term" value="F:copper ion binding"/>
    <property type="evidence" value="ECO:0007669"/>
    <property type="project" value="TreeGrafter"/>
</dbReference>
<dbReference type="PANTHER" id="PTHR30616">
    <property type="entry name" value="UNCHARACTERIZED PROTEIN YFIH"/>
    <property type="match status" value="1"/>
</dbReference>
<comment type="catalytic activity">
    <reaction evidence="9">
        <text>adenosine + phosphate = alpha-D-ribose 1-phosphate + adenine</text>
        <dbReference type="Rhea" id="RHEA:27642"/>
        <dbReference type="ChEBI" id="CHEBI:16335"/>
        <dbReference type="ChEBI" id="CHEBI:16708"/>
        <dbReference type="ChEBI" id="CHEBI:43474"/>
        <dbReference type="ChEBI" id="CHEBI:57720"/>
        <dbReference type="EC" id="2.4.2.1"/>
    </reaction>
    <physiologicalReaction direction="left-to-right" evidence="9">
        <dbReference type="Rhea" id="RHEA:27643"/>
    </physiologicalReaction>
</comment>
<comment type="catalytic activity">
    <reaction evidence="8">
        <text>adenosine + H2O + H(+) = inosine + NH4(+)</text>
        <dbReference type="Rhea" id="RHEA:24408"/>
        <dbReference type="ChEBI" id="CHEBI:15377"/>
        <dbReference type="ChEBI" id="CHEBI:15378"/>
        <dbReference type="ChEBI" id="CHEBI:16335"/>
        <dbReference type="ChEBI" id="CHEBI:17596"/>
        <dbReference type="ChEBI" id="CHEBI:28938"/>
        <dbReference type="EC" id="3.5.4.4"/>
    </reaction>
    <physiologicalReaction direction="left-to-right" evidence="8">
        <dbReference type="Rhea" id="RHEA:24409"/>
    </physiologicalReaction>
</comment>
<keyword evidence="6" id="KW-0378">Hydrolase</keyword>
<evidence type="ECO:0000256" key="5">
    <source>
        <dbReference type="ARBA" id="ARBA00022723"/>
    </source>
</evidence>
<dbReference type="eggNOG" id="COG1496">
    <property type="taxonomic scope" value="Bacteria"/>
</dbReference>
<evidence type="ECO:0000313" key="12">
    <source>
        <dbReference type="EMBL" id="EFV00897.1"/>
    </source>
</evidence>
<organism evidence="12 13">
    <name type="scientific">Pseudoramibacter alactolyticus ATCC 23263</name>
    <dbReference type="NCBI Taxonomy" id="887929"/>
    <lineage>
        <taxon>Bacteria</taxon>
        <taxon>Bacillati</taxon>
        <taxon>Bacillota</taxon>
        <taxon>Clostridia</taxon>
        <taxon>Eubacteriales</taxon>
        <taxon>Eubacteriaceae</taxon>
        <taxon>Pseudoramibacter</taxon>
    </lineage>
</organism>
<dbReference type="CDD" id="cd16833">
    <property type="entry name" value="YfiH"/>
    <property type="match status" value="1"/>
</dbReference>
<dbReference type="AlphaFoldDB" id="E6MJ77"/>
<proteinExistence type="inferred from homology"/>
<evidence type="ECO:0000256" key="2">
    <source>
        <dbReference type="ARBA" id="ARBA00003215"/>
    </source>
</evidence>
<comment type="function">
    <text evidence="2">Purine nucleoside enzyme that catalyzes the phosphorolysis of adenosine and inosine nucleosides, yielding D-ribose 1-phosphate and the respective free bases, adenine and hypoxanthine. Also catalyzes the phosphorolysis of S-methyl-5'-thioadenosine into adenine and S-methyl-5-thio-alpha-D-ribose 1-phosphate. Also has adenosine deaminase activity.</text>
</comment>
<dbReference type="InterPro" id="IPR003730">
    <property type="entry name" value="Cu_polyphenol_OxRdtase"/>
</dbReference>
<keyword evidence="7" id="KW-0862">Zinc</keyword>
<dbReference type="Gene3D" id="3.60.140.10">
    <property type="entry name" value="CNF1/YfiH-like putative cysteine hydrolases"/>
    <property type="match status" value="1"/>
</dbReference>
<evidence type="ECO:0000313" key="13">
    <source>
        <dbReference type="Proteomes" id="UP000004754"/>
    </source>
</evidence>
<keyword evidence="4" id="KW-0808">Transferase</keyword>
<evidence type="ECO:0000256" key="1">
    <source>
        <dbReference type="ARBA" id="ARBA00000553"/>
    </source>
</evidence>
<evidence type="ECO:0000256" key="8">
    <source>
        <dbReference type="ARBA" id="ARBA00047989"/>
    </source>
</evidence>
<keyword evidence="13" id="KW-1185">Reference proteome</keyword>
<dbReference type="InterPro" id="IPR011324">
    <property type="entry name" value="Cytotoxic_necrot_fac-like_cat"/>
</dbReference>
<evidence type="ECO:0000256" key="9">
    <source>
        <dbReference type="ARBA" id="ARBA00048968"/>
    </source>
</evidence>
<dbReference type="NCBIfam" id="TIGR00726">
    <property type="entry name" value="peptidoglycan editing factor PgeF"/>
    <property type="match status" value="1"/>
</dbReference>
<dbReference type="PANTHER" id="PTHR30616:SF2">
    <property type="entry name" value="PURINE NUCLEOSIDE PHOSPHORYLASE LACC1"/>
    <property type="match status" value="1"/>
</dbReference>
<dbReference type="GO" id="GO:0016787">
    <property type="term" value="F:hydrolase activity"/>
    <property type="evidence" value="ECO:0007669"/>
    <property type="project" value="UniProtKB-KW"/>
</dbReference>
<dbReference type="HOGENOM" id="CLU_065784_0_0_9"/>
<evidence type="ECO:0000256" key="7">
    <source>
        <dbReference type="ARBA" id="ARBA00022833"/>
    </source>
</evidence>
<dbReference type="GO" id="GO:0017061">
    <property type="term" value="F:S-methyl-5-thioadenosine phosphorylase activity"/>
    <property type="evidence" value="ECO:0007669"/>
    <property type="project" value="UniProtKB-EC"/>
</dbReference>
<keyword evidence="5" id="KW-0479">Metal-binding</keyword>
<dbReference type="Pfam" id="PF02578">
    <property type="entry name" value="Cu-oxidase_4"/>
    <property type="match status" value="1"/>
</dbReference>
<comment type="similarity">
    <text evidence="3 11">Belongs to the purine nucleoside phosphorylase YfiH/LACC1 family.</text>
</comment>
<reference evidence="12 13" key="1">
    <citation type="submission" date="2010-12" db="EMBL/GenBank/DDBJ databases">
        <authorList>
            <person name="Muzny D."/>
            <person name="Qin X."/>
            <person name="Deng J."/>
            <person name="Jiang H."/>
            <person name="Liu Y."/>
            <person name="Qu J."/>
            <person name="Song X.-Z."/>
            <person name="Zhang L."/>
            <person name="Thornton R."/>
            <person name="Coyle M."/>
            <person name="Francisco L."/>
            <person name="Jackson L."/>
            <person name="Javaid M."/>
            <person name="Korchina V."/>
            <person name="Kovar C."/>
            <person name="Mata R."/>
            <person name="Mathew T."/>
            <person name="Ngo R."/>
            <person name="Nguyen L."/>
            <person name="Nguyen N."/>
            <person name="Okwuonu G."/>
            <person name="Ongeri F."/>
            <person name="Pham C."/>
            <person name="Simmons D."/>
            <person name="Wilczek-Boney K."/>
            <person name="Hale W."/>
            <person name="Jakkamsetti A."/>
            <person name="Pham P."/>
            <person name="Ruth R."/>
            <person name="San Lucas F."/>
            <person name="Warren J."/>
            <person name="Zhang J."/>
            <person name="Zhao Z."/>
            <person name="Zhou C."/>
            <person name="Zhu D."/>
            <person name="Lee S."/>
            <person name="Bess C."/>
            <person name="Blankenburg K."/>
            <person name="Forbes L."/>
            <person name="Fu Q."/>
            <person name="Gubbala S."/>
            <person name="Hirani K."/>
            <person name="Jayaseelan J.C."/>
            <person name="Lara F."/>
            <person name="Munidasa M."/>
            <person name="Palculict T."/>
            <person name="Patil S."/>
            <person name="Pu L.-L."/>
            <person name="Saada N."/>
            <person name="Tang L."/>
            <person name="Weissenberger G."/>
            <person name="Zhu Y."/>
            <person name="Hemphill L."/>
            <person name="Shang Y."/>
            <person name="Youmans B."/>
            <person name="Ayvaz T."/>
            <person name="Ross M."/>
            <person name="Santibanez J."/>
            <person name="Aqrawi P."/>
            <person name="Gross S."/>
            <person name="Joshi V."/>
            <person name="Fowler G."/>
            <person name="Nazareth L."/>
            <person name="Reid J."/>
            <person name="Worley K."/>
            <person name="Petrosino J."/>
            <person name="Highlander S."/>
            <person name="Gibbs R."/>
        </authorList>
    </citation>
    <scope>NUCLEOTIDE SEQUENCE [LARGE SCALE GENOMIC DNA]</scope>
    <source>
        <strain evidence="12 13">ATCC 23263</strain>
    </source>
</reference>
<dbReference type="SUPFAM" id="SSF64438">
    <property type="entry name" value="CNF1/YfiH-like putative cysteine hydrolases"/>
    <property type="match status" value="1"/>
</dbReference>
<evidence type="ECO:0000256" key="6">
    <source>
        <dbReference type="ARBA" id="ARBA00022801"/>
    </source>
</evidence>
<evidence type="ECO:0000256" key="4">
    <source>
        <dbReference type="ARBA" id="ARBA00022679"/>
    </source>
</evidence>
<comment type="catalytic activity">
    <reaction evidence="10">
        <text>S-methyl-5'-thioadenosine + phosphate = 5-(methylsulfanyl)-alpha-D-ribose 1-phosphate + adenine</text>
        <dbReference type="Rhea" id="RHEA:11852"/>
        <dbReference type="ChEBI" id="CHEBI:16708"/>
        <dbReference type="ChEBI" id="CHEBI:17509"/>
        <dbReference type="ChEBI" id="CHEBI:43474"/>
        <dbReference type="ChEBI" id="CHEBI:58533"/>
        <dbReference type="EC" id="2.4.2.28"/>
    </reaction>
    <physiologicalReaction direction="left-to-right" evidence="10">
        <dbReference type="Rhea" id="RHEA:11853"/>
    </physiologicalReaction>
</comment>
<dbReference type="EMBL" id="AEQN01000026">
    <property type="protein sequence ID" value="EFV00897.1"/>
    <property type="molecule type" value="Genomic_DNA"/>
</dbReference>
<dbReference type="Proteomes" id="UP000004754">
    <property type="component" value="Unassembled WGS sequence"/>
</dbReference>
<dbReference type="InterPro" id="IPR038371">
    <property type="entry name" value="Cu_polyphenol_OxRdtase_sf"/>
</dbReference>
<accession>E6MJ77</accession>
<protein>
    <recommendedName>
        <fullName evidence="11">Purine nucleoside phosphorylase</fullName>
    </recommendedName>
</protein>
<gene>
    <name evidence="12" type="ORF">HMP0721_2062</name>
</gene>
<sequence length="290" mass="31261">MHCFHPIRRKGPRPVMRQQVYEAEGIATEFLTFPSLDATGIVDHFFSTRVGGRSTGDFAEMNFNFHREADARAVAANYRRAAAILGGGRTISDFVITRQTHGDHVRRVTAADRGQGVTRPANYHAVDALITNVPGIILTVYTADCVPVYLVDPAHRAIGLAHSGWRGTVAKITAKTLAAMHAAYGTNAADCICAIGPSICRDCYEISEDVADAFRKAFGPAAKSLLTPTRPGHCLLNLWAAGRLILEDAGVPSAAIAVTDICTRCNPELLFSHRAAGERRGNCCAFLSLK</sequence>
<name>E6MJ77_9FIRM</name>
<dbReference type="OrthoDB" id="4279at2"/>
<comment type="caution">
    <text evidence="12">The sequence shown here is derived from an EMBL/GenBank/DDBJ whole genome shotgun (WGS) entry which is preliminary data.</text>
</comment>
<dbReference type="RefSeq" id="WP_006599484.1">
    <property type="nucleotide sequence ID" value="NZ_GL622359.1"/>
</dbReference>
<comment type="catalytic activity">
    <reaction evidence="1">
        <text>inosine + phosphate = alpha-D-ribose 1-phosphate + hypoxanthine</text>
        <dbReference type="Rhea" id="RHEA:27646"/>
        <dbReference type="ChEBI" id="CHEBI:17368"/>
        <dbReference type="ChEBI" id="CHEBI:17596"/>
        <dbReference type="ChEBI" id="CHEBI:43474"/>
        <dbReference type="ChEBI" id="CHEBI:57720"/>
        <dbReference type="EC" id="2.4.2.1"/>
    </reaction>
    <physiologicalReaction direction="left-to-right" evidence="1">
        <dbReference type="Rhea" id="RHEA:27647"/>
    </physiologicalReaction>
</comment>
<dbReference type="STRING" id="887929.HMP0721_2062"/>
<evidence type="ECO:0000256" key="3">
    <source>
        <dbReference type="ARBA" id="ARBA00007353"/>
    </source>
</evidence>